<evidence type="ECO:0000313" key="2">
    <source>
        <dbReference type="Proteomes" id="UP000553632"/>
    </source>
</evidence>
<evidence type="ECO:0000313" key="1">
    <source>
        <dbReference type="EMBL" id="KAF4739617.1"/>
    </source>
</evidence>
<feature type="non-terminal residue" evidence="1">
    <location>
        <position position="104"/>
    </location>
</feature>
<gene>
    <name evidence="1" type="ORF">FOZ63_024542</name>
</gene>
<dbReference type="AlphaFoldDB" id="A0A7J6T411"/>
<sequence length="104" mass="11627">MVTQELKAKLDDAGPGLSSLCFLSSALTRNQRQFSHRAIGHYPHHRDASAPVHEDFLFIYIDMEGDMYLSVARRSKCVLVHHSPSRRLIDLPSVVAQSITVLAV</sequence>
<keyword evidence="2" id="KW-1185">Reference proteome</keyword>
<protein>
    <submittedName>
        <fullName evidence="1">Uncharacterized protein</fullName>
    </submittedName>
</protein>
<proteinExistence type="predicted"/>
<reference evidence="1 2" key="1">
    <citation type="submission" date="2020-04" db="EMBL/GenBank/DDBJ databases">
        <title>Perkinsus olseni comparative genomics.</title>
        <authorList>
            <person name="Bogema D.R."/>
        </authorList>
    </citation>
    <scope>NUCLEOTIDE SEQUENCE [LARGE SCALE GENOMIC DNA]</scope>
    <source>
        <strain evidence="1 2">ATCC PRA-207</strain>
    </source>
</reference>
<dbReference type="Proteomes" id="UP000553632">
    <property type="component" value="Unassembled WGS sequence"/>
</dbReference>
<organism evidence="1 2">
    <name type="scientific">Perkinsus olseni</name>
    <name type="common">Perkinsus atlanticus</name>
    <dbReference type="NCBI Taxonomy" id="32597"/>
    <lineage>
        <taxon>Eukaryota</taxon>
        <taxon>Sar</taxon>
        <taxon>Alveolata</taxon>
        <taxon>Perkinsozoa</taxon>
        <taxon>Perkinsea</taxon>
        <taxon>Perkinsida</taxon>
        <taxon>Perkinsidae</taxon>
        <taxon>Perkinsus</taxon>
    </lineage>
</organism>
<accession>A0A7J6T411</accession>
<comment type="caution">
    <text evidence="1">The sequence shown here is derived from an EMBL/GenBank/DDBJ whole genome shotgun (WGS) entry which is preliminary data.</text>
</comment>
<name>A0A7J6T411_PEROL</name>
<dbReference type="EMBL" id="JABANO010013807">
    <property type="protein sequence ID" value="KAF4739617.1"/>
    <property type="molecule type" value="Genomic_DNA"/>
</dbReference>